<accession>A0A8S3ZDX2</accession>
<dbReference type="PANTHER" id="PTHR12415:SF0">
    <property type="entry name" value="TYROSYL-DNA PHOSPHODIESTERASE 1"/>
    <property type="match status" value="1"/>
</dbReference>
<dbReference type="GO" id="GO:0005634">
    <property type="term" value="C:nucleus"/>
    <property type="evidence" value="ECO:0007669"/>
    <property type="project" value="UniProtKB-SubCell"/>
</dbReference>
<evidence type="ECO:0000313" key="14">
    <source>
        <dbReference type="EMBL" id="CAG5127419.1"/>
    </source>
</evidence>
<dbReference type="Pfam" id="PF06087">
    <property type="entry name" value="Tyr-DNA_phospho"/>
    <property type="match status" value="1"/>
</dbReference>
<protein>
    <recommendedName>
        <fullName evidence="13">PBZ-type domain-containing protein</fullName>
    </recommendedName>
</protein>
<organism evidence="14 15">
    <name type="scientific">Candidula unifasciata</name>
    <dbReference type="NCBI Taxonomy" id="100452"/>
    <lineage>
        <taxon>Eukaryota</taxon>
        <taxon>Metazoa</taxon>
        <taxon>Spiralia</taxon>
        <taxon>Lophotrochozoa</taxon>
        <taxon>Mollusca</taxon>
        <taxon>Gastropoda</taxon>
        <taxon>Heterobranchia</taxon>
        <taxon>Euthyneura</taxon>
        <taxon>Panpulmonata</taxon>
        <taxon>Eupulmonata</taxon>
        <taxon>Stylommatophora</taxon>
        <taxon>Helicina</taxon>
        <taxon>Helicoidea</taxon>
        <taxon>Geomitridae</taxon>
        <taxon>Candidula</taxon>
    </lineage>
</organism>
<dbReference type="Proteomes" id="UP000678393">
    <property type="component" value="Unassembled WGS sequence"/>
</dbReference>
<dbReference type="GO" id="GO:0017005">
    <property type="term" value="F:3'-tyrosyl-DNA phosphodiesterase activity"/>
    <property type="evidence" value="ECO:0007669"/>
    <property type="project" value="TreeGrafter"/>
</dbReference>
<feature type="site" description="Interaction with DNA" evidence="11">
    <location>
        <position position="479"/>
    </location>
</feature>
<evidence type="ECO:0000259" key="13">
    <source>
        <dbReference type="Pfam" id="PF10283"/>
    </source>
</evidence>
<comment type="similarity">
    <text evidence="2">Belongs to the tyrosyl-DNA phosphodiesterase family.</text>
</comment>
<dbReference type="InterPro" id="IPR019406">
    <property type="entry name" value="APLF_PBZ"/>
</dbReference>
<evidence type="ECO:0000256" key="10">
    <source>
        <dbReference type="PIRSR" id="PIRSR610347-2"/>
    </source>
</evidence>
<dbReference type="CDD" id="cd09195">
    <property type="entry name" value="PLDc_mTdp1_2"/>
    <property type="match status" value="1"/>
</dbReference>
<keyword evidence="3" id="KW-0540">Nuclease</keyword>
<evidence type="ECO:0000313" key="15">
    <source>
        <dbReference type="Proteomes" id="UP000678393"/>
    </source>
</evidence>
<dbReference type="OrthoDB" id="47785at2759"/>
<feature type="compositionally biased region" description="Polar residues" evidence="12">
    <location>
        <begin position="49"/>
        <end position="60"/>
    </location>
</feature>
<proteinExistence type="inferred from homology"/>
<dbReference type="GO" id="GO:0004527">
    <property type="term" value="F:exonuclease activity"/>
    <property type="evidence" value="ECO:0007669"/>
    <property type="project" value="UniProtKB-KW"/>
</dbReference>
<dbReference type="InterPro" id="IPR010347">
    <property type="entry name" value="Tdp1"/>
</dbReference>
<feature type="active site" description="Nucleophile" evidence="9">
    <location>
        <position position="281"/>
    </location>
</feature>
<keyword evidence="6" id="KW-0269">Exonuclease</keyword>
<keyword evidence="5" id="KW-0378">Hydrolase</keyword>
<dbReference type="PANTHER" id="PTHR12415">
    <property type="entry name" value="TYROSYL-DNA PHOSPHODIESTERASE 1"/>
    <property type="match status" value="1"/>
</dbReference>
<evidence type="ECO:0000256" key="8">
    <source>
        <dbReference type="ARBA" id="ARBA00023242"/>
    </source>
</evidence>
<reference evidence="14" key="1">
    <citation type="submission" date="2021-04" db="EMBL/GenBank/DDBJ databases">
        <authorList>
            <consortium name="Molecular Ecology Group"/>
        </authorList>
    </citation>
    <scope>NUCLEOTIDE SEQUENCE</scope>
</reference>
<feature type="compositionally biased region" description="Basic and acidic residues" evidence="12">
    <location>
        <begin position="109"/>
        <end position="120"/>
    </location>
</feature>
<dbReference type="EMBL" id="CAJHNH020002669">
    <property type="protein sequence ID" value="CAG5127419.1"/>
    <property type="molecule type" value="Genomic_DNA"/>
</dbReference>
<feature type="compositionally biased region" description="Polar residues" evidence="12">
    <location>
        <begin position="76"/>
        <end position="87"/>
    </location>
</feature>
<dbReference type="Pfam" id="PF10283">
    <property type="entry name" value="zf-CCHH"/>
    <property type="match status" value="1"/>
</dbReference>
<dbReference type="SUPFAM" id="SSF56024">
    <property type="entry name" value="Phospholipase D/nuclease"/>
    <property type="match status" value="2"/>
</dbReference>
<feature type="binding site" evidence="10">
    <location>
        <position position="456"/>
    </location>
    <ligand>
        <name>substrate</name>
    </ligand>
</feature>
<evidence type="ECO:0000256" key="6">
    <source>
        <dbReference type="ARBA" id="ARBA00022839"/>
    </source>
</evidence>
<gene>
    <name evidence="14" type="ORF">CUNI_LOCUS12977</name>
</gene>
<keyword evidence="7" id="KW-0234">DNA repair</keyword>
<feature type="active site" description="Proton donor/acceptor" evidence="9">
    <location>
        <position position="454"/>
    </location>
</feature>
<dbReference type="GO" id="GO:0003690">
    <property type="term" value="F:double-stranded DNA binding"/>
    <property type="evidence" value="ECO:0007669"/>
    <property type="project" value="TreeGrafter"/>
</dbReference>
<feature type="domain" description="PBZ-type" evidence="13">
    <location>
        <begin position="121"/>
        <end position="146"/>
    </location>
</feature>
<evidence type="ECO:0000256" key="4">
    <source>
        <dbReference type="ARBA" id="ARBA00022763"/>
    </source>
</evidence>
<evidence type="ECO:0000256" key="9">
    <source>
        <dbReference type="PIRSR" id="PIRSR610347-1"/>
    </source>
</evidence>
<keyword evidence="4" id="KW-0227">DNA damage</keyword>
<dbReference type="Gene3D" id="3.30.870.10">
    <property type="entry name" value="Endonuclease Chain A"/>
    <property type="match status" value="1"/>
</dbReference>
<comment type="subcellular location">
    <subcellularLocation>
        <location evidence="1">Nucleus</location>
    </subcellularLocation>
</comment>
<name>A0A8S3ZDX2_9EUPU</name>
<evidence type="ECO:0000256" key="7">
    <source>
        <dbReference type="ARBA" id="ARBA00023204"/>
    </source>
</evidence>
<comment type="caution">
    <text evidence="14">The sequence shown here is derived from an EMBL/GenBank/DDBJ whole genome shotgun (WGS) entry which is preliminary data.</text>
</comment>
<feature type="region of interest" description="Disordered" evidence="12">
    <location>
        <begin position="32"/>
        <end position="121"/>
    </location>
</feature>
<feature type="binding site" evidence="10">
    <location>
        <position position="283"/>
    </location>
    <ligand>
        <name>substrate</name>
    </ligand>
</feature>
<sequence>MSDEDYARKLQEQFDREAKEYDTMQKSDLALARHVAKAHSISDSEDSDSATSPNNTSSLDGSVDLFGESGDGAKSLSPQHSLISQGKKNSHTKQTDSSSDIYEADTDVDDKSDPETEAKSKPVCKYGSKCYRKNPSHLKEFCHPGKRKGSEGAACEIQNKKVKGSKDEKTPLDVFNEFQPISFFLTKVHDIPSRFNTTGAMSLKDILSKSMGELKESCHFNFMFDIPWLVKQYPEEYRKLPLLLVHGDQGRDELGMKADAQHYSNITFCRAPLEIPYGTHHTKMMLLLYSNGLRVVVHTANLIENDWHQKTQGVFIIGSVPGRHTLASKQLWGHLKLRKVLSSQGPDGGLVKNWPVVGQFSSIGSLGPNKEAWLLSELGQSLCACRNSCVGSASPSKLHLIFPSKDNIRLSLEGYNGGGCVPYSIKTASKQPWLTELFCQWVSEGRGRTRAVPHIKTYTRFSPDGSQAAWFLVSSANLSKAAWGVLEKQGSQLMIRSYELGVLFLPQFFGSKNAFPVTSRAEDVAGTDKPLLPLPYDLPPTSYVRGDRPWFCDVPCMDLPDSHGTMWCPPL</sequence>
<dbReference type="GO" id="GO:0003697">
    <property type="term" value="F:single-stranded DNA binding"/>
    <property type="evidence" value="ECO:0007669"/>
    <property type="project" value="TreeGrafter"/>
</dbReference>
<evidence type="ECO:0000256" key="1">
    <source>
        <dbReference type="ARBA" id="ARBA00004123"/>
    </source>
</evidence>
<keyword evidence="15" id="KW-1185">Reference proteome</keyword>
<keyword evidence="8" id="KW-0539">Nucleus</keyword>
<dbReference type="AlphaFoldDB" id="A0A8S3ZDX2"/>
<evidence type="ECO:0000256" key="3">
    <source>
        <dbReference type="ARBA" id="ARBA00022722"/>
    </source>
</evidence>
<evidence type="ECO:0000256" key="2">
    <source>
        <dbReference type="ARBA" id="ARBA00010205"/>
    </source>
</evidence>
<evidence type="ECO:0000256" key="12">
    <source>
        <dbReference type="SAM" id="MobiDB-lite"/>
    </source>
</evidence>
<evidence type="ECO:0000256" key="5">
    <source>
        <dbReference type="ARBA" id="ARBA00022801"/>
    </source>
</evidence>
<dbReference type="GO" id="GO:0006281">
    <property type="term" value="P:DNA repair"/>
    <property type="evidence" value="ECO:0007669"/>
    <property type="project" value="UniProtKB-KW"/>
</dbReference>
<evidence type="ECO:0000256" key="11">
    <source>
        <dbReference type="PIRSR" id="PIRSR610347-3"/>
    </source>
</evidence>